<dbReference type="PANTHER" id="PTHR47926">
    <property type="entry name" value="PENTATRICOPEPTIDE REPEAT-CONTAINING PROTEIN"/>
    <property type="match status" value="1"/>
</dbReference>
<dbReference type="AlphaFoldDB" id="A0A371FUB6"/>
<evidence type="ECO:0000313" key="3">
    <source>
        <dbReference type="EMBL" id="RDX81862.1"/>
    </source>
</evidence>
<feature type="repeat" description="PPR" evidence="2">
    <location>
        <begin position="307"/>
        <end position="341"/>
    </location>
</feature>
<dbReference type="PROSITE" id="PS51375">
    <property type="entry name" value="PPR"/>
    <property type="match status" value="3"/>
</dbReference>
<organism evidence="3 4">
    <name type="scientific">Mucuna pruriens</name>
    <name type="common">Velvet bean</name>
    <name type="synonym">Dolichos pruriens</name>
    <dbReference type="NCBI Taxonomy" id="157652"/>
    <lineage>
        <taxon>Eukaryota</taxon>
        <taxon>Viridiplantae</taxon>
        <taxon>Streptophyta</taxon>
        <taxon>Embryophyta</taxon>
        <taxon>Tracheophyta</taxon>
        <taxon>Spermatophyta</taxon>
        <taxon>Magnoliopsida</taxon>
        <taxon>eudicotyledons</taxon>
        <taxon>Gunneridae</taxon>
        <taxon>Pentapetalae</taxon>
        <taxon>rosids</taxon>
        <taxon>fabids</taxon>
        <taxon>Fabales</taxon>
        <taxon>Fabaceae</taxon>
        <taxon>Papilionoideae</taxon>
        <taxon>50 kb inversion clade</taxon>
        <taxon>NPAAA clade</taxon>
        <taxon>indigoferoid/millettioid clade</taxon>
        <taxon>Phaseoleae</taxon>
        <taxon>Mucuna</taxon>
    </lineage>
</organism>
<gene>
    <name evidence="3" type="primary">PCMP-E8</name>
    <name evidence="3" type="ORF">CR513_37416</name>
</gene>
<name>A0A371FUB6_MUCPR</name>
<feature type="repeat" description="PPR" evidence="2">
    <location>
        <begin position="206"/>
        <end position="240"/>
    </location>
</feature>
<dbReference type="InterPro" id="IPR002885">
    <property type="entry name" value="PPR_rpt"/>
</dbReference>
<dbReference type="Proteomes" id="UP000257109">
    <property type="component" value="Unassembled WGS sequence"/>
</dbReference>
<evidence type="ECO:0000313" key="4">
    <source>
        <dbReference type="Proteomes" id="UP000257109"/>
    </source>
</evidence>
<dbReference type="OrthoDB" id="185373at2759"/>
<reference evidence="3" key="1">
    <citation type="submission" date="2018-05" db="EMBL/GenBank/DDBJ databases">
        <title>Draft genome of Mucuna pruriens seed.</title>
        <authorList>
            <person name="Nnadi N.E."/>
            <person name="Vos R."/>
            <person name="Hasami M.H."/>
            <person name="Devisetty U.K."/>
            <person name="Aguiy J.C."/>
        </authorList>
    </citation>
    <scope>NUCLEOTIDE SEQUENCE [LARGE SCALE GENOMIC DNA]</scope>
    <source>
        <strain evidence="3">JCA_2017</strain>
    </source>
</reference>
<feature type="non-terminal residue" evidence="3">
    <location>
        <position position="1"/>
    </location>
</feature>
<dbReference type="PANTHER" id="PTHR47926:SF436">
    <property type="entry name" value="PENTATRICOPEPTIDE REPEAT-CONTAINING PROTEIN ELI1, CHLOROPLASTIC-LIKE ISOFORM X2"/>
    <property type="match status" value="1"/>
</dbReference>
<sequence>MNLNRTLEVVKQCKSIAQVQQIHGNSISSGLLPLHALPILNNILSTLTSLLTRCSSRSITYYAVSLFHSIPSPTTFSFNTLIRIHTLLLSPLPALHLFSTLRRLSLPPDFHTFPFVLKACAQLRTLSLAQSLHSQAFKFGFLPDLFALNSLIRVYSIHHRLNDAHKLFCETPHRDVVSYNALIDGLLKTRQIHRARQLFDEMPVRDEVSWGTMIAGYSHSKLCTQAIQLFNEMMSLEVKPDNIALVSVLSACAQLGELPQGRSIHDYIQRNRIRVDSFLATGLVDLYAKCGCVETARDVFESCTEKDVFTWNAMLVGFAIHGEGSVVLEYFSRMIAEGVKPDGVSLLGVLVGCSHAGLVLEARKVFNEMETVYGVARESKHYGCMADMLARAGLIEEAVEMIKGMPCGGDVFAWGGLLGGCRIHGNVEIAKKAAQQVMEIKPEDGGVYSVLANIYAHTEQWDNLVNIRRSLSANKRAKKITGCTLLRSGYGGGRAAYTSSTVPKMKAHAPGADYGYVHHGYRQQHGKSAKQDFVPVYVAIGLIAMSTGLGLHTAWQQLRNSPTVRVKKERRETLPEVVEPEHVAEETHKYMKNSFFRKVAHVQDRSYPDHHHIPNPIGKDAYAYTPRLETLSSVGVHPSTSH</sequence>
<dbReference type="Pfam" id="PF01535">
    <property type="entry name" value="PPR"/>
    <property type="match status" value="5"/>
</dbReference>
<dbReference type="GO" id="GO:0009451">
    <property type="term" value="P:RNA modification"/>
    <property type="evidence" value="ECO:0007669"/>
    <property type="project" value="InterPro"/>
</dbReference>
<dbReference type="GO" id="GO:0003723">
    <property type="term" value="F:RNA binding"/>
    <property type="evidence" value="ECO:0007669"/>
    <property type="project" value="InterPro"/>
</dbReference>
<proteinExistence type="predicted"/>
<dbReference type="Pfam" id="PF20431">
    <property type="entry name" value="E_motif"/>
    <property type="match status" value="1"/>
</dbReference>
<dbReference type="FunFam" id="1.25.40.10:FF:000348">
    <property type="entry name" value="Pentatricopeptide repeat-containing protein chloroplastic"/>
    <property type="match status" value="1"/>
</dbReference>
<dbReference type="FunFam" id="1.25.40.10:FF:000090">
    <property type="entry name" value="Pentatricopeptide repeat-containing protein, chloroplastic"/>
    <property type="match status" value="1"/>
</dbReference>
<dbReference type="Gene3D" id="1.25.40.10">
    <property type="entry name" value="Tetratricopeptide repeat domain"/>
    <property type="match status" value="3"/>
</dbReference>
<keyword evidence="1" id="KW-0677">Repeat</keyword>
<dbReference type="NCBIfam" id="TIGR00756">
    <property type="entry name" value="PPR"/>
    <property type="match status" value="3"/>
</dbReference>
<protein>
    <submittedName>
        <fullName evidence="3">Pentatricopeptide repeat-containing protein</fullName>
    </submittedName>
</protein>
<dbReference type="InterPro" id="IPR011990">
    <property type="entry name" value="TPR-like_helical_dom_sf"/>
</dbReference>
<evidence type="ECO:0000256" key="2">
    <source>
        <dbReference type="PROSITE-ProRule" id="PRU00708"/>
    </source>
</evidence>
<dbReference type="Pfam" id="PF13041">
    <property type="entry name" value="PPR_2"/>
    <property type="match status" value="2"/>
</dbReference>
<dbReference type="InterPro" id="IPR046848">
    <property type="entry name" value="E_motif"/>
</dbReference>
<keyword evidence="4" id="KW-1185">Reference proteome</keyword>
<feature type="repeat" description="PPR" evidence="2">
    <location>
        <begin position="175"/>
        <end position="205"/>
    </location>
</feature>
<accession>A0A371FUB6</accession>
<dbReference type="EMBL" id="QJKJ01007810">
    <property type="protein sequence ID" value="RDX81862.1"/>
    <property type="molecule type" value="Genomic_DNA"/>
</dbReference>
<dbReference type="InterPro" id="IPR046960">
    <property type="entry name" value="PPR_At4g14850-like_plant"/>
</dbReference>
<evidence type="ECO:0000256" key="1">
    <source>
        <dbReference type="ARBA" id="ARBA00022737"/>
    </source>
</evidence>
<comment type="caution">
    <text evidence="3">The sequence shown here is derived from an EMBL/GenBank/DDBJ whole genome shotgun (WGS) entry which is preliminary data.</text>
</comment>